<dbReference type="Pfam" id="PF13503">
    <property type="entry name" value="DUF4123"/>
    <property type="match status" value="1"/>
</dbReference>
<sequence>MTTEIWLTHYHLTPSLQNSVHNTPLPKTAYLLAWAKSRDDYEQQIHHYFLQENLNGQAQLAALPIQTWFSRHGFNARLWWAAQQISSQSPIFFLPDGVDNQGKGLPSEKNYLQQHSTPITPFTEFIVPTALPNEIRTDFFANFQGLDEYHLHLNQSAHRAENYPENRPHFYALVDCTKAVAFPSRLFRAGRAENLYIGKTGQALEDHAPHLLEFDPYSSETVSLLQCLFRKADSKVFSYWQSNPVTFIRSDKPFDEVYHHLRKWTHLYDKEEDDWYFFRFYDPTVLNRYLPQLSRYPAQLAAFFGVKNDNAPQQEQIIDAIGVRIEETFITFSLKPLPENIVPAKIEMGKIEKEVFQRLKWERTKEKVIYLAIEHFSDIDRADLDKWLEEAKSHNIAQSQREYWFYLVGRLIAENNEFDYFDLLEQWQQKTQYSNTNLLETLMNRLIEIEDRNHDKENPNSPEA</sequence>
<organism evidence="2 3">
    <name type="scientific">Rodentibacter caecimuris</name>
    <dbReference type="NCBI Taxonomy" id="1796644"/>
    <lineage>
        <taxon>Bacteria</taxon>
        <taxon>Pseudomonadati</taxon>
        <taxon>Pseudomonadota</taxon>
        <taxon>Gammaproteobacteria</taxon>
        <taxon>Pasteurellales</taxon>
        <taxon>Pasteurellaceae</taxon>
        <taxon>Rodentibacter</taxon>
    </lineage>
</organism>
<dbReference type="RefSeq" id="WP_077462296.1">
    <property type="nucleotide sequence ID" value="NZ_MLAA01000002.1"/>
</dbReference>
<evidence type="ECO:0000313" key="2">
    <source>
        <dbReference type="EMBL" id="OOF71403.1"/>
    </source>
</evidence>
<comment type="caution">
    <text evidence="2">The sequence shown here is derived from an EMBL/GenBank/DDBJ whole genome shotgun (WGS) entry which is preliminary data.</text>
</comment>
<accession>A0ABX3L1K0</accession>
<gene>
    <name evidence="2" type="ORF">BKG89_00830</name>
</gene>
<proteinExistence type="predicted"/>
<dbReference type="InterPro" id="IPR025391">
    <property type="entry name" value="DUF4123"/>
</dbReference>
<dbReference type="EMBL" id="MLAA01000002">
    <property type="protein sequence ID" value="OOF71403.1"/>
    <property type="molecule type" value="Genomic_DNA"/>
</dbReference>
<keyword evidence="3" id="KW-1185">Reference proteome</keyword>
<name>A0ABX3L1K0_9PAST</name>
<evidence type="ECO:0000259" key="1">
    <source>
        <dbReference type="Pfam" id="PF13503"/>
    </source>
</evidence>
<evidence type="ECO:0000313" key="3">
    <source>
        <dbReference type="Proteomes" id="UP000188820"/>
    </source>
</evidence>
<dbReference type="Proteomes" id="UP000188820">
    <property type="component" value="Unassembled WGS sequence"/>
</dbReference>
<reference evidence="2 3" key="1">
    <citation type="submission" date="2016-10" db="EMBL/GenBank/DDBJ databases">
        <title>Rodentibacter gen. nov. and new species.</title>
        <authorList>
            <person name="Christensen H."/>
        </authorList>
    </citation>
    <scope>NUCLEOTIDE SEQUENCE [LARGE SCALE GENOMIC DNA]</scope>
    <source>
        <strain evidence="2 3">1998236014</strain>
    </source>
</reference>
<protein>
    <recommendedName>
        <fullName evidence="1">DUF4123 domain-containing protein</fullName>
    </recommendedName>
</protein>
<feature type="domain" description="DUF4123" evidence="1">
    <location>
        <begin position="171"/>
        <end position="294"/>
    </location>
</feature>